<dbReference type="InterPro" id="IPR051318">
    <property type="entry name" value="Fe-S_L-Ser"/>
</dbReference>
<evidence type="ECO:0000256" key="2">
    <source>
        <dbReference type="ARBA" id="ARBA00004742"/>
    </source>
</evidence>
<organism evidence="14 15">
    <name type="scientific">Liquorilactobacillus vini DSM 20605</name>
    <dbReference type="NCBI Taxonomy" id="1133569"/>
    <lineage>
        <taxon>Bacteria</taxon>
        <taxon>Bacillati</taxon>
        <taxon>Bacillota</taxon>
        <taxon>Bacilli</taxon>
        <taxon>Lactobacillales</taxon>
        <taxon>Lactobacillaceae</taxon>
        <taxon>Liquorilactobacillus</taxon>
    </lineage>
</organism>
<dbReference type="PATRIC" id="fig|1133569.4.peg.1871"/>
<keyword evidence="7" id="KW-0479">Metal-binding</keyword>
<keyword evidence="9" id="KW-0411">Iron-sulfur</keyword>
<accession>A0A0R2C7F8</accession>
<dbReference type="Gene3D" id="3.30.1330.90">
    <property type="entry name" value="D-3-phosphoglycerate dehydrogenase, domain 3"/>
    <property type="match status" value="1"/>
</dbReference>
<dbReference type="InterPro" id="IPR005131">
    <property type="entry name" value="Ser_deHydtase_bsu"/>
</dbReference>
<sequence length="218" mass="23908">MEQYQSIFDIIGPIMIGPSSSHTAGALAIGHVAYQLFNGQPEKVTIHYYESFAATHRGHGTDFAIVAGILGLGYSDFKIVSSVKLAQERGIHVNFIEESQASPIGHPNTAFIEMTGSQKKLMVGGCSVGGGKIEIRQLLYHNCQIKINGFLPFALCPLDPQYLKVQQQVWKKIGLIRQIKIFHQQSAAVAVLFLSRNPTAAESQHLQQILPQITILQG</sequence>
<evidence type="ECO:0000313" key="15">
    <source>
        <dbReference type="Proteomes" id="UP000051576"/>
    </source>
</evidence>
<reference evidence="14 15" key="1">
    <citation type="journal article" date="2015" name="Genome Announc.">
        <title>Expanding the biotechnology potential of lactobacilli through comparative genomics of 213 strains and associated genera.</title>
        <authorList>
            <person name="Sun Z."/>
            <person name="Harris H.M."/>
            <person name="McCann A."/>
            <person name="Guo C."/>
            <person name="Argimon S."/>
            <person name="Zhang W."/>
            <person name="Yang X."/>
            <person name="Jeffery I.B."/>
            <person name="Cooney J.C."/>
            <person name="Kagawa T.F."/>
            <person name="Liu W."/>
            <person name="Song Y."/>
            <person name="Salvetti E."/>
            <person name="Wrobel A."/>
            <person name="Rasinkangas P."/>
            <person name="Parkhill J."/>
            <person name="Rea M.C."/>
            <person name="O'Sullivan O."/>
            <person name="Ritari J."/>
            <person name="Douillard F.P."/>
            <person name="Paul Ross R."/>
            <person name="Yang R."/>
            <person name="Briner A.E."/>
            <person name="Felis G.E."/>
            <person name="de Vos W.M."/>
            <person name="Barrangou R."/>
            <person name="Klaenhammer T.R."/>
            <person name="Caufield P.W."/>
            <person name="Cui Y."/>
            <person name="Zhang H."/>
            <person name="O'Toole P.W."/>
        </authorList>
    </citation>
    <scope>NUCLEOTIDE SEQUENCE [LARGE SCALE GENOMIC DNA]</scope>
    <source>
        <strain evidence="14 15">DSM 20605</strain>
    </source>
</reference>
<evidence type="ECO:0000256" key="9">
    <source>
        <dbReference type="ARBA" id="ARBA00023014"/>
    </source>
</evidence>
<evidence type="ECO:0000256" key="10">
    <source>
        <dbReference type="ARBA" id="ARBA00023239"/>
    </source>
</evidence>
<evidence type="ECO:0000256" key="12">
    <source>
        <dbReference type="ARBA" id="ARBA00049406"/>
    </source>
</evidence>
<evidence type="ECO:0000256" key="3">
    <source>
        <dbReference type="ARBA" id="ARBA00008636"/>
    </source>
</evidence>
<name>A0A0R2C7F8_9LACO</name>
<keyword evidence="10" id="KW-0456">Lyase</keyword>
<evidence type="ECO:0000259" key="13">
    <source>
        <dbReference type="Pfam" id="PF03315"/>
    </source>
</evidence>
<dbReference type="AlphaFoldDB" id="A0A0R2C7F8"/>
<evidence type="ECO:0000256" key="11">
    <source>
        <dbReference type="ARBA" id="ARBA00041766"/>
    </source>
</evidence>
<dbReference type="eggNOG" id="COG1760">
    <property type="taxonomic scope" value="Bacteria"/>
</dbReference>
<dbReference type="PANTHER" id="PTHR30182">
    <property type="entry name" value="L-SERINE DEHYDRATASE"/>
    <property type="match status" value="1"/>
</dbReference>
<comment type="caution">
    <text evidence="14">The sequence shown here is derived from an EMBL/GenBank/DDBJ whole genome shotgun (WGS) entry which is preliminary data.</text>
</comment>
<dbReference type="GO" id="GO:0003941">
    <property type="term" value="F:L-serine ammonia-lyase activity"/>
    <property type="evidence" value="ECO:0007669"/>
    <property type="project" value="UniProtKB-EC"/>
</dbReference>
<evidence type="ECO:0000256" key="8">
    <source>
        <dbReference type="ARBA" id="ARBA00023004"/>
    </source>
</evidence>
<dbReference type="EC" id="4.3.1.17" evidence="4"/>
<evidence type="ECO:0000256" key="1">
    <source>
        <dbReference type="ARBA" id="ARBA00001966"/>
    </source>
</evidence>
<evidence type="ECO:0000256" key="7">
    <source>
        <dbReference type="ARBA" id="ARBA00022723"/>
    </source>
</evidence>
<evidence type="ECO:0000256" key="5">
    <source>
        <dbReference type="ARBA" id="ARBA00022432"/>
    </source>
</evidence>
<dbReference type="InterPro" id="IPR029009">
    <property type="entry name" value="ASB_dom_sf"/>
</dbReference>
<dbReference type="SUPFAM" id="SSF143548">
    <property type="entry name" value="Serine metabolism enzymes domain"/>
    <property type="match status" value="1"/>
</dbReference>
<comment type="pathway">
    <text evidence="2">Carbohydrate biosynthesis; gluconeogenesis.</text>
</comment>
<dbReference type="GO" id="GO:0046872">
    <property type="term" value="F:metal ion binding"/>
    <property type="evidence" value="ECO:0007669"/>
    <property type="project" value="UniProtKB-KW"/>
</dbReference>
<keyword evidence="6" id="KW-0004">4Fe-4S</keyword>
<keyword evidence="15" id="KW-1185">Reference proteome</keyword>
<dbReference type="PANTHER" id="PTHR30182:SF12">
    <property type="entry name" value="L-SERINE DEHYDRATASE, BETA CHAIN-RELATED"/>
    <property type="match status" value="1"/>
</dbReference>
<dbReference type="Pfam" id="PF03315">
    <property type="entry name" value="SDH_beta"/>
    <property type="match status" value="1"/>
</dbReference>
<keyword evidence="5" id="KW-0312">Gluconeogenesis</keyword>
<comment type="cofactor">
    <cofactor evidence="1">
        <name>[4Fe-4S] cluster</name>
        <dbReference type="ChEBI" id="CHEBI:49883"/>
    </cofactor>
</comment>
<dbReference type="RefSeq" id="WP_010579796.1">
    <property type="nucleotide sequence ID" value="NZ_AHYZ01000037.1"/>
</dbReference>
<dbReference type="Proteomes" id="UP000051576">
    <property type="component" value="Unassembled WGS sequence"/>
</dbReference>
<comment type="catalytic activity">
    <reaction evidence="12">
        <text>L-serine = pyruvate + NH4(+)</text>
        <dbReference type="Rhea" id="RHEA:19169"/>
        <dbReference type="ChEBI" id="CHEBI:15361"/>
        <dbReference type="ChEBI" id="CHEBI:28938"/>
        <dbReference type="ChEBI" id="CHEBI:33384"/>
        <dbReference type="EC" id="4.3.1.17"/>
    </reaction>
</comment>
<dbReference type="GO" id="GO:0006094">
    <property type="term" value="P:gluconeogenesis"/>
    <property type="evidence" value="ECO:0007669"/>
    <property type="project" value="UniProtKB-KW"/>
</dbReference>
<proteinExistence type="inferred from homology"/>
<feature type="domain" description="Serine dehydratase beta chain" evidence="13">
    <location>
        <begin position="6"/>
        <end position="74"/>
    </location>
</feature>
<evidence type="ECO:0000313" key="14">
    <source>
        <dbReference type="EMBL" id="KRM85812.1"/>
    </source>
</evidence>
<evidence type="ECO:0000256" key="6">
    <source>
        <dbReference type="ARBA" id="ARBA00022485"/>
    </source>
</evidence>
<protein>
    <recommendedName>
        <fullName evidence="4">L-serine ammonia-lyase</fullName>
        <ecNumber evidence="4">4.3.1.17</ecNumber>
    </recommendedName>
    <alternativeName>
        <fullName evidence="11">L-serine deaminase</fullName>
    </alternativeName>
</protein>
<evidence type="ECO:0000256" key="4">
    <source>
        <dbReference type="ARBA" id="ARBA00012093"/>
    </source>
</evidence>
<dbReference type="EMBL" id="AYYX01000059">
    <property type="protein sequence ID" value="KRM85812.1"/>
    <property type="molecule type" value="Genomic_DNA"/>
</dbReference>
<comment type="similarity">
    <text evidence="3">Belongs to the iron-sulfur dependent L-serine dehydratase family.</text>
</comment>
<gene>
    <name evidence="14" type="ORF">FD21_GL001727</name>
</gene>
<dbReference type="STRING" id="1133569.FD21_GL001727"/>
<keyword evidence="8" id="KW-0408">Iron</keyword>
<dbReference type="GO" id="GO:0051539">
    <property type="term" value="F:4 iron, 4 sulfur cluster binding"/>
    <property type="evidence" value="ECO:0007669"/>
    <property type="project" value="UniProtKB-KW"/>
</dbReference>